<dbReference type="RefSeq" id="WP_103127487.1">
    <property type="nucleotide sequence ID" value="NZ_BFAG01000001.1"/>
</dbReference>
<comment type="caution">
    <text evidence="1">The sequence shown here is derived from an EMBL/GenBank/DDBJ whole genome shotgun (WGS) entry which is preliminary data.</text>
</comment>
<accession>A0A2I9DP60</accession>
<protein>
    <recommendedName>
        <fullName evidence="3">DUF2442 domain-containing protein</fullName>
    </recommendedName>
</protein>
<evidence type="ECO:0008006" key="3">
    <source>
        <dbReference type="Google" id="ProtNLM"/>
    </source>
</evidence>
<proteinExistence type="predicted"/>
<organism evidence="1 2">
    <name type="scientific">Deinococcus aerius</name>
    <dbReference type="NCBI Taxonomy" id="200253"/>
    <lineage>
        <taxon>Bacteria</taxon>
        <taxon>Thermotogati</taxon>
        <taxon>Deinococcota</taxon>
        <taxon>Deinococci</taxon>
        <taxon>Deinococcales</taxon>
        <taxon>Deinococcaceae</taxon>
        <taxon>Deinococcus</taxon>
    </lineage>
</organism>
<dbReference type="EMBL" id="BFAG01000001">
    <property type="protein sequence ID" value="GBF03877.1"/>
    <property type="molecule type" value="Genomic_DNA"/>
</dbReference>
<name>A0A2I9DP60_9DEIO</name>
<keyword evidence="2" id="KW-1185">Reference proteome</keyword>
<evidence type="ECO:0000313" key="2">
    <source>
        <dbReference type="Proteomes" id="UP000236569"/>
    </source>
</evidence>
<reference evidence="2" key="1">
    <citation type="submission" date="2018-01" db="EMBL/GenBank/DDBJ databases">
        <title>Draft Genome Sequence of the Radioresistant Bacterium Deinococcus aerius TR0125, Isolated from the Higher Atmosphere above Japan.</title>
        <authorList>
            <person name="Satoh K."/>
            <person name="Arai H."/>
            <person name="Sanzen T."/>
            <person name="Kawaguchi Y."/>
            <person name="Hayashi H."/>
            <person name="Yokobori S."/>
            <person name="Yamagishi A."/>
            <person name="Oono Y."/>
            <person name="Narumi I."/>
        </authorList>
    </citation>
    <scope>NUCLEOTIDE SEQUENCE [LARGE SCALE GENOMIC DNA]</scope>
    <source>
        <strain evidence="2">TR0125</strain>
    </source>
</reference>
<dbReference type="Proteomes" id="UP000236569">
    <property type="component" value="Unassembled WGS sequence"/>
</dbReference>
<gene>
    <name evidence="1" type="ORF">DAERI_010049</name>
</gene>
<sequence length="215" mass="23444">MTADVRAVAVEVLPEPGRAEIVVTFEDDQAYQVRYAALLGEDRFAPLTLKRVRAAPTTDGTRILWPGGVSLDAASVREAPHGPVPLDLVRVTPAARRWRPLYPWLALNDPPASQRCKEAQDAPCVARLLGWRVEELTLALHAYPPPEVALPRLHDLGCALAELFGSSATTVLRRPWPPARAVRVSDPLVSMLDAIKAGRPDLVERPLLRIAAGDP</sequence>
<dbReference type="AlphaFoldDB" id="A0A2I9DP60"/>
<evidence type="ECO:0000313" key="1">
    <source>
        <dbReference type="EMBL" id="GBF03877.1"/>
    </source>
</evidence>
<dbReference type="OrthoDB" id="67725at2"/>